<evidence type="ECO:0000256" key="1">
    <source>
        <dbReference type="SAM" id="MobiDB-lite"/>
    </source>
</evidence>
<reference evidence="3" key="2">
    <citation type="submission" date="2015-01" db="EMBL/GenBank/DDBJ databases">
        <title>Evolutionary Origins and Diversification of the Mycorrhizal Mutualists.</title>
        <authorList>
            <consortium name="DOE Joint Genome Institute"/>
            <consortium name="Mycorrhizal Genomics Consortium"/>
            <person name="Kohler A."/>
            <person name="Kuo A."/>
            <person name="Nagy L.G."/>
            <person name="Floudas D."/>
            <person name="Copeland A."/>
            <person name="Barry K.W."/>
            <person name="Cichocki N."/>
            <person name="Veneault-Fourrey C."/>
            <person name="LaButti K."/>
            <person name="Lindquist E.A."/>
            <person name="Lipzen A."/>
            <person name="Lundell T."/>
            <person name="Morin E."/>
            <person name="Murat C."/>
            <person name="Riley R."/>
            <person name="Ohm R."/>
            <person name="Sun H."/>
            <person name="Tunlid A."/>
            <person name="Henrissat B."/>
            <person name="Grigoriev I.V."/>
            <person name="Hibbett D.S."/>
            <person name="Martin F."/>
        </authorList>
    </citation>
    <scope>NUCLEOTIDE SEQUENCE [LARGE SCALE GENOMIC DNA]</scope>
    <source>
        <strain evidence="3">MAFF 305830</strain>
    </source>
</reference>
<dbReference type="EMBL" id="KN824277">
    <property type="protein sequence ID" value="KIM33852.1"/>
    <property type="molecule type" value="Genomic_DNA"/>
</dbReference>
<feature type="region of interest" description="Disordered" evidence="1">
    <location>
        <begin position="1"/>
        <end position="23"/>
    </location>
</feature>
<dbReference type="Proteomes" id="UP000054097">
    <property type="component" value="Unassembled WGS sequence"/>
</dbReference>
<accession>A0A0C2XYB1</accession>
<protein>
    <submittedName>
        <fullName evidence="2">Uncharacterized protein</fullName>
    </submittedName>
</protein>
<keyword evidence="3" id="KW-1185">Reference proteome</keyword>
<feature type="compositionally biased region" description="Polar residues" evidence="1">
    <location>
        <begin position="8"/>
        <end position="17"/>
    </location>
</feature>
<feature type="compositionally biased region" description="Basic and acidic residues" evidence="1">
    <location>
        <begin position="84"/>
        <end position="94"/>
    </location>
</feature>
<gene>
    <name evidence="2" type="ORF">M408DRAFT_18848</name>
</gene>
<name>A0A0C2XYB1_SERVB</name>
<reference evidence="2 3" key="1">
    <citation type="submission" date="2014-04" db="EMBL/GenBank/DDBJ databases">
        <authorList>
            <consortium name="DOE Joint Genome Institute"/>
            <person name="Kuo A."/>
            <person name="Zuccaro A."/>
            <person name="Kohler A."/>
            <person name="Nagy L.G."/>
            <person name="Floudas D."/>
            <person name="Copeland A."/>
            <person name="Barry K.W."/>
            <person name="Cichocki N."/>
            <person name="Veneault-Fourrey C."/>
            <person name="LaButti K."/>
            <person name="Lindquist E.A."/>
            <person name="Lipzen A."/>
            <person name="Lundell T."/>
            <person name="Morin E."/>
            <person name="Murat C."/>
            <person name="Sun H."/>
            <person name="Tunlid A."/>
            <person name="Henrissat B."/>
            <person name="Grigoriev I.V."/>
            <person name="Hibbett D.S."/>
            <person name="Martin F."/>
            <person name="Nordberg H.P."/>
            <person name="Cantor M.N."/>
            <person name="Hua S.X."/>
        </authorList>
    </citation>
    <scope>NUCLEOTIDE SEQUENCE [LARGE SCALE GENOMIC DNA]</scope>
    <source>
        <strain evidence="2 3">MAFF 305830</strain>
    </source>
</reference>
<sequence>MPKKVTSRRSAPGSSRVQRLGGVAGVGCTTLETVELTKLIQELTIDGSSKVPFEGTESAHSLADAVIPNTRSSRRRDNVPLSARIRDQNRDYVRARAPSPEAPRRSRPYERPAPSTQARGRSPRVKRTTPRVPRSIEPAGQRFDEPLRIPEPPWATQPALPALPTVEILVSELASLRFDHAPAPTPAPTAPHCAGPSSPVSDYSSEYLPAASLGEEAPEGSYDMSGLEEALEDCLQVAEGASSPEADYPAPWGNSRTARGRTWNGGDPSLSPYAPPELYGRVKRTKAAKKGDIPYSTDKTVRTKKRKVRAEEHTHTPVLVSQPVFTHFIPIGVTIELDAPVLSGVNTSPYEYPASDHSLYGPGFSYSQYPDHGY</sequence>
<feature type="region of interest" description="Disordered" evidence="1">
    <location>
        <begin position="181"/>
        <end position="202"/>
    </location>
</feature>
<evidence type="ECO:0000313" key="3">
    <source>
        <dbReference type="Proteomes" id="UP000054097"/>
    </source>
</evidence>
<organism evidence="2 3">
    <name type="scientific">Serendipita vermifera MAFF 305830</name>
    <dbReference type="NCBI Taxonomy" id="933852"/>
    <lineage>
        <taxon>Eukaryota</taxon>
        <taxon>Fungi</taxon>
        <taxon>Dikarya</taxon>
        <taxon>Basidiomycota</taxon>
        <taxon>Agaricomycotina</taxon>
        <taxon>Agaricomycetes</taxon>
        <taxon>Sebacinales</taxon>
        <taxon>Serendipitaceae</taxon>
        <taxon>Serendipita</taxon>
    </lineage>
</organism>
<feature type="region of interest" description="Disordered" evidence="1">
    <location>
        <begin position="68"/>
        <end position="146"/>
    </location>
</feature>
<dbReference type="HOGENOM" id="CLU_740017_0_0_1"/>
<evidence type="ECO:0000313" key="2">
    <source>
        <dbReference type="EMBL" id="KIM33852.1"/>
    </source>
</evidence>
<dbReference type="AlphaFoldDB" id="A0A0C2XYB1"/>
<proteinExistence type="predicted"/>